<reference evidence="3" key="1">
    <citation type="submission" date="2018-06" db="EMBL/GenBank/DDBJ databases">
        <authorList>
            <person name="Khan S.A."/>
        </authorList>
    </citation>
    <scope>NUCLEOTIDE SEQUENCE [LARGE SCALE GENOMIC DNA]</scope>
    <source>
        <strain evidence="3">DB-1506</strain>
    </source>
</reference>
<protein>
    <submittedName>
        <fullName evidence="2">IS1595 family transposase</fullName>
    </submittedName>
</protein>
<dbReference type="InterPro" id="IPR024442">
    <property type="entry name" value="Transposase_Zn_ribbon"/>
</dbReference>
<proteinExistence type="predicted"/>
<dbReference type="NCBIfam" id="NF033547">
    <property type="entry name" value="transpos_IS1595"/>
    <property type="match status" value="1"/>
</dbReference>
<dbReference type="Pfam" id="PF12762">
    <property type="entry name" value="DDE_Tnp_IS1595"/>
    <property type="match status" value="1"/>
</dbReference>
<dbReference type="SMART" id="SM01126">
    <property type="entry name" value="DDE_Tnp_IS1595"/>
    <property type="match status" value="1"/>
</dbReference>
<organism evidence="2 3">
    <name type="scientific">Roseicella frigidaeris</name>
    <dbReference type="NCBI Taxonomy" id="2230885"/>
    <lineage>
        <taxon>Bacteria</taxon>
        <taxon>Pseudomonadati</taxon>
        <taxon>Pseudomonadota</taxon>
        <taxon>Alphaproteobacteria</taxon>
        <taxon>Acetobacterales</taxon>
        <taxon>Roseomonadaceae</taxon>
        <taxon>Roseicella</taxon>
    </lineage>
</organism>
<dbReference type="OrthoDB" id="271821at2"/>
<dbReference type="Proteomes" id="UP000249065">
    <property type="component" value="Unassembled WGS sequence"/>
</dbReference>
<dbReference type="Pfam" id="PF12760">
    <property type="entry name" value="Zn_ribbon_IS1595"/>
    <property type="match status" value="1"/>
</dbReference>
<evidence type="ECO:0000259" key="1">
    <source>
        <dbReference type="SMART" id="SM01126"/>
    </source>
</evidence>
<dbReference type="InterPro" id="IPR024445">
    <property type="entry name" value="Tnp_ISXO2-like"/>
</dbReference>
<sequence length="316" mass="34425">MARNAVQFQKGMSLSAFLERYGTEEQCHAALVAWRWPEGFVCPRCGGRAHSFCAPRRLFQCSACQRQTSVRAGTVFQASKLPLRTWFLAMVLLAQSKNDIAALELMRQLGVNYDTAWLLKQKLLGAMLAHNAERPLSGLIQVDDAYLGGQATRQPGDKRGRGAPNKFPFLAAVATRDGRPRAIHLRPVPGFTKAAIEDYAARNLAAGSAVVSDGLSGFNGFAEAGFAHDPIKTGSGKRPSEPALTWVNTVLGNIKAAITGTCRAVRHHHAGRYLAGFEWRFNHRSNLAEILPRLARTALGQHPTPLRSFLTAEVAG</sequence>
<keyword evidence="3" id="KW-1185">Reference proteome</keyword>
<evidence type="ECO:0000313" key="2">
    <source>
        <dbReference type="EMBL" id="RAI53706.1"/>
    </source>
</evidence>
<evidence type="ECO:0000313" key="3">
    <source>
        <dbReference type="Proteomes" id="UP000249065"/>
    </source>
</evidence>
<accession>A0A327LTL5</accession>
<gene>
    <name evidence="2" type="ORF">DOO78_26885</name>
</gene>
<name>A0A327LTL5_9PROT</name>
<feature type="domain" description="ISXO2-like transposase" evidence="1">
    <location>
        <begin position="135"/>
        <end position="282"/>
    </location>
</feature>
<dbReference type="RefSeq" id="WP_111472944.1">
    <property type="nucleotide sequence ID" value="NZ_QLIX01000087.1"/>
</dbReference>
<dbReference type="AlphaFoldDB" id="A0A327LTL5"/>
<dbReference type="EMBL" id="QLIX01000087">
    <property type="protein sequence ID" value="RAI53706.1"/>
    <property type="molecule type" value="Genomic_DNA"/>
</dbReference>
<comment type="caution">
    <text evidence="2">The sequence shown here is derived from an EMBL/GenBank/DDBJ whole genome shotgun (WGS) entry which is preliminary data.</text>
</comment>